<proteinExistence type="predicted"/>
<name>A0A2P2IRC9_RHIMU</name>
<evidence type="ECO:0000313" key="1">
    <source>
        <dbReference type="EMBL" id="MBW83791.1"/>
    </source>
</evidence>
<accession>A0A2P2IRC9</accession>
<dbReference type="AlphaFoldDB" id="A0A2P2IRC9"/>
<organism evidence="1">
    <name type="scientific">Rhizophora mucronata</name>
    <name type="common">Asiatic mangrove</name>
    <dbReference type="NCBI Taxonomy" id="61149"/>
    <lineage>
        <taxon>Eukaryota</taxon>
        <taxon>Viridiplantae</taxon>
        <taxon>Streptophyta</taxon>
        <taxon>Embryophyta</taxon>
        <taxon>Tracheophyta</taxon>
        <taxon>Spermatophyta</taxon>
        <taxon>Magnoliopsida</taxon>
        <taxon>eudicotyledons</taxon>
        <taxon>Gunneridae</taxon>
        <taxon>Pentapetalae</taxon>
        <taxon>rosids</taxon>
        <taxon>fabids</taxon>
        <taxon>Malpighiales</taxon>
        <taxon>Rhizophoraceae</taxon>
        <taxon>Rhizophora</taxon>
    </lineage>
</organism>
<reference evidence="1" key="1">
    <citation type="submission" date="2018-02" db="EMBL/GenBank/DDBJ databases">
        <title>Rhizophora mucronata_Transcriptome.</title>
        <authorList>
            <person name="Meera S.P."/>
            <person name="Sreeshan A."/>
            <person name="Augustine A."/>
        </authorList>
    </citation>
    <scope>NUCLEOTIDE SEQUENCE</scope>
    <source>
        <tissue evidence="1">Leaf</tissue>
    </source>
</reference>
<sequence length="47" mass="5246">MMFLCFNDLSRRTSQYSFSKSSGDCTTSLILNWFQATSIPSTSSNAL</sequence>
<dbReference type="EMBL" id="GGEC01003308">
    <property type="protein sequence ID" value="MBW83791.1"/>
    <property type="molecule type" value="Transcribed_RNA"/>
</dbReference>
<protein>
    <submittedName>
        <fullName evidence="1">Uncharacterized protein</fullName>
    </submittedName>
</protein>